<evidence type="ECO:0000313" key="2">
    <source>
        <dbReference type="Proteomes" id="UP001218218"/>
    </source>
</evidence>
<proteinExistence type="predicted"/>
<accession>A0AAD7EP32</accession>
<evidence type="ECO:0008006" key="3">
    <source>
        <dbReference type="Google" id="ProtNLM"/>
    </source>
</evidence>
<sequence length="356" mass="40338">MSPHLADVSSGGDDPPILLLPNEITAEIFTRCLLELPSVDSCLLLPPVDSSLLLGCPSPCEAPLLLGQICGQWRDICIDTPEVWPSIAFARGSIQLLELWLSRARDYPLTLFLQTQDEARAEMFMKAILPHRSQWRDVTLILPSRALYQLGSSSLLHTPLLRHVDIRYLPQIELPFEQWTILHFCLSFKTTEAVGILRRCQNLLDLNWGRGHRFDVPILSPVELLRLRSLAADHGFLLRFLTVPRLERLDIRSAHTGLNELRLLMLRSSCDLRVLSCLTPAAQLQNLFRTVSTVVHLKLDRASIEIQSPALADILWRHEEDTLVRFELLLQEYMPIPFAAAMTAFRALADRGLHVS</sequence>
<gene>
    <name evidence="1" type="ORF">DFH08DRAFT_1081818</name>
</gene>
<protein>
    <recommendedName>
        <fullName evidence="3">F-box domain-containing protein</fullName>
    </recommendedName>
</protein>
<dbReference type="Proteomes" id="UP001218218">
    <property type="component" value="Unassembled WGS sequence"/>
</dbReference>
<keyword evidence="2" id="KW-1185">Reference proteome</keyword>
<organism evidence="1 2">
    <name type="scientific">Mycena albidolilacea</name>
    <dbReference type="NCBI Taxonomy" id="1033008"/>
    <lineage>
        <taxon>Eukaryota</taxon>
        <taxon>Fungi</taxon>
        <taxon>Dikarya</taxon>
        <taxon>Basidiomycota</taxon>
        <taxon>Agaricomycotina</taxon>
        <taxon>Agaricomycetes</taxon>
        <taxon>Agaricomycetidae</taxon>
        <taxon>Agaricales</taxon>
        <taxon>Marasmiineae</taxon>
        <taxon>Mycenaceae</taxon>
        <taxon>Mycena</taxon>
    </lineage>
</organism>
<evidence type="ECO:0000313" key="1">
    <source>
        <dbReference type="EMBL" id="KAJ7342733.1"/>
    </source>
</evidence>
<reference evidence="1" key="1">
    <citation type="submission" date="2023-03" db="EMBL/GenBank/DDBJ databases">
        <title>Massive genome expansion in bonnet fungi (Mycena s.s.) driven by repeated elements and novel gene families across ecological guilds.</title>
        <authorList>
            <consortium name="Lawrence Berkeley National Laboratory"/>
            <person name="Harder C.B."/>
            <person name="Miyauchi S."/>
            <person name="Viragh M."/>
            <person name="Kuo A."/>
            <person name="Thoen E."/>
            <person name="Andreopoulos B."/>
            <person name="Lu D."/>
            <person name="Skrede I."/>
            <person name="Drula E."/>
            <person name="Henrissat B."/>
            <person name="Morin E."/>
            <person name="Kohler A."/>
            <person name="Barry K."/>
            <person name="LaButti K."/>
            <person name="Morin E."/>
            <person name="Salamov A."/>
            <person name="Lipzen A."/>
            <person name="Mereny Z."/>
            <person name="Hegedus B."/>
            <person name="Baldrian P."/>
            <person name="Stursova M."/>
            <person name="Weitz H."/>
            <person name="Taylor A."/>
            <person name="Grigoriev I.V."/>
            <person name="Nagy L.G."/>
            <person name="Martin F."/>
            <person name="Kauserud H."/>
        </authorList>
    </citation>
    <scope>NUCLEOTIDE SEQUENCE</scope>
    <source>
        <strain evidence="1">CBHHK002</strain>
    </source>
</reference>
<dbReference type="AlphaFoldDB" id="A0AAD7EP32"/>
<name>A0AAD7EP32_9AGAR</name>
<comment type="caution">
    <text evidence="1">The sequence shown here is derived from an EMBL/GenBank/DDBJ whole genome shotgun (WGS) entry which is preliminary data.</text>
</comment>
<dbReference type="EMBL" id="JARIHO010000024">
    <property type="protein sequence ID" value="KAJ7342733.1"/>
    <property type="molecule type" value="Genomic_DNA"/>
</dbReference>